<dbReference type="InterPro" id="IPR000531">
    <property type="entry name" value="Beta-barrel_TonB"/>
</dbReference>
<reference evidence="16 17" key="1">
    <citation type="submission" date="2016-11" db="EMBL/GenBank/DDBJ databases">
        <title>Draft Genome Sequences of Nine Cyanobacterial Strains from Diverse Habitats.</title>
        <authorList>
            <person name="Zhu T."/>
            <person name="Hou S."/>
            <person name="Lu X."/>
            <person name="Hess W.R."/>
        </authorList>
    </citation>
    <scope>NUCLEOTIDE SEQUENCE [LARGE SCALE GENOMIC DNA]</scope>
    <source>
        <strain evidence="16 17">NIES-592</strain>
    </source>
</reference>
<comment type="caution">
    <text evidence="16">The sequence shown here is derived from an EMBL/GenBank/DDBJ whole genome shotgun (WGS) entry which is preliminary data.</text>
</comment>
<dbReference type="GO" id="GO:0009279">
    <property type="term" value="C:cell outer membrane"/>
    <property type="evidence" value="ECO:0007669"/>
    <property type="project" value="UniProtKB-SubCell"/>
</dbReference>
<accession>A0A1U7GZK3</accession>
<feature type="region of interest" description="Disordered" evidence="12">
    <location>
        <begin position="264"/>
        <end position="286"/>
    </location>
</feature>
<dbReference type="AlphaFoldDB" id="A0A1U7GZK3"/>
<dbReference type="InterPro" id="IPR037066">
    <property type="entry name" value="Plug_dom_sf"/>
</dbReference>
<dbReference type="Gene3D" id="2.170.130.10">
    <property type="entry name" value="TonB-dependent receptor, plug domain"/>
    <property type="match status" value="1"/>
</dbReference>
<evidence type="ECO:0000313" key="16">
    <source>
        <dbReference type="EMBL" id="OKH13991.1"/>
    </source>
</evidence>
<dbReference type="Pfam" id="PF00593">
    <property type="entry name" value="TonB_dep_Rec_b-barrel"/>
    <property type="match status" value="1"/>
</dbReference>
<dbReference type="Pfam" id="PF07715">
    <property type="entry name" value="Plug"/>
    <property type="match status" value="1"/>
</dbReference>
<dbReference type="InterPro" id="IPR012910">
    <property type="entry name" value="Plug_dom"/>
</dbReference>
<name>A0A1U7GZK3_9CYAN</name>
<dbReference type="GO" id="GO:0015344">
    <property type="term" value="F:siderophore uptake transmembrane transporter activity"/>
    <property type="evidence" value="ECO:0007669"/>
    <property type="project" value="TreeGrafter"/>
</dbReference>
<dbReference type="PANTHER" id="PTHR30069:SF29">
    <property type="entry name" value="HEMOGLOBIN AND HEMOGLOBIN-HAPTOGLOBIN-BINDING PROTEIN 1-RELATED"/>
    <property type="match status" value="1"/>
</dbReference>
<evidence type="ECO:0000256" key="5">
    <source>
        <dbReference type="ARBA" id="ARBA00022729"/>
    </source>
</evidence>
<evidence type="ECO:0000256" key="11">
    <source>
        <dbReference type="RuleBase" id="RU003357"/>
    </source>
</evidence>
<evidence type="ECO:0000256" key="6">
    <source>
        <dbReference type="ARBA" id="ARBA00023077"/>
    </source>
</evidence>
<evidence type="ECO:0000256" key="10">
    <source>
        <dbReference type="PROSITE-ProRule" id="PRU01360"/>
    </source>
</evidence>
<evidence type="ECO:0000256" key="1">
    <source>
        <dbReference type="ARBA" id="ARBA00004571"/>
    </source>
</evidence>
<dbReference type="Proteomes" id="UP000186391">
    <property type="component" value="Unassembled WGS sequence"/>
</dbReference>
<evidence type="ECO:0000256" key="7">
    <source>
        <dbReference type="ARBA" id="ARBA00023136"/>
    </source>
</evidence>
<keyword evidence="4 10" id="KW-0812">Transmembrane</keyword>
<dbReference type="OrthoDB" id="9764669at2"/>
<keyword evidence="3 10" id="KW-1134">Transmembrane beta strand</keyword>
<gene>
    <name evidence="16" type="ORF">NIES592_11745</name>
</gene>
<feature type="domain" description="TonB-dependent receptor-like beta-barrel" evidence="14">
    <location>
        <begin position="338"/>
        <end position="772"/>
    </location>
</feature>
<proteinExistence type="inferred from homology"/>
<comment type="similarity">
    <text evidence="10 11">Belongs to the TonB-dependent receptor family.</text>
</comment>
<organism evidence="16 17">
    <name type="scientific">Fischerella major NIES-592</name>
    <dbReference type="NCBI Taxonomy" id="210994"/>
    <lineage>
        <taxon>Bacteria</taxon>
        <taxon>Bacillati</taxon>
        <taxon>Cyanobacteriota</taxon>
        <taxon>Cyanophyceae</taxon>
        <taxon>Nostocales</taxon>
        <taxon>Hapalosiphonaceae</taxon>
        <taxon>Fischerella</taxon>
    </lineage>
</organism>
<evidence type="ECO:0000259" key="14">
    <source>
        <dbReference type="Pfam" id="PF00593"/>
    </source>
</evidence>
<feature type="domain" description="TonB-dependent receptor plug" evidence="15">
    <location>
        <begin position="104"/>
        <end position="206"/>
    </location>
</feature>
<evidence type="ECO:0008006" key="18">
    <source>
        <dbReference type="Google" id="ProtNLM"/>
    </source>
</evidence>
<keyword evidence="2 10" id="KW-0813">Transport</keyword>
<feature type="chain" id="PRO_5012346399" description="TonB-dependent receptor" evidence="13">
    <location>
        <begin position="30"/>
        <end position="812"/>
    </location>
</feature>
<evidence type="ECO:0000256" key="2">
    <source>
        <dbReference type="ARBA" id="ARBA00022448"/>
    </source>
</evidence>
<evidence type="ECO:0000256" key="8">
    <source>
        <dbReference type="ARBA" id="ARBA00023170"/>
    </source>
</evidence>
<dbReference type="EMBL" id="MRCA01000005">
    <property type="protein sequence ID" value="OKH13991.1"/>
    <property type="molecule type" value="Genomic_DNA"/>
</dbReference>
<dbReference type="GO" id="GO:0044718">
    <property type="term" value="P:siderophore transmembrane transport"/>
    <property type="evidence" value="ECO:0007669"/>
    <property type="project" value="TreeGrafter"/>
</dbReference>
<comment type="subcellular location">
    <subcellularLocation>
        <location evidence="1 10">Cell outer membrane</location>
        <topology evidence="1 10">Multi-pass membrane protein</topology>
    </subcellularLocation>
</comment>
<dbReference type="SUPFAM" id="SSF56935">
    <property type="entry name" value="Porins"/>
    <property type="match status" value="1"/>
</dbReference>
<keyword evidence="6 11" id="KW-0798">TonB box</keyword>
<evidence type="ECO:0000256" key="13">
    <source>
        <dbReference type="SAM" id="SignalP"/>
    </source>
</evidence>
<evidence type="ECO:0000259" key="15">
    <source>
        <dbReference type="Pfam" id="PF07715"/>
    </source>
</evidence>
<evidence type="ECO:0000313" key="17">
    <source>
        <dbReference type="Proteomes" id="UP000186391"/>
    </source>
</evidence>
<keyword evidence="7 10" id="KW-0472">Membrane</keyword>
<evidence type="ECO:0000256" key="12">
    <source>
        <dbReference type="SAM" id="MobiDB-lite"/>
    </source>
</evidence>
<protein>
    <recommendedName>
        <fullName evidence="18">TonB-dependent receptor</fullName>
    </recommendedName>
</protein>
<keyword evidence="17" id="KW-1185">Reference proteome</keyword>
<dbReference type="PANTHER" id="PTHR30069">
    <property type="entry name" value="TONB-DEPENDENT OUTER MEMBRANE RECEPTOR"/>
    <property type="match status" value="1"/>
</dbReference>
<evidence type="ECO:0000256" key="4">
    <source>
        <dbReference type="ARBA" id="ARBA00022692"/>
    </source>
</evidence>
<feature type="signal peptide" evidence="13">
    <location>
        <begin position="1"/>
        <end position="29"/>
    </location>
</feature>
<keyword evidence="9 10" id="KW-0998">Cell outer membrane</keyword>
<sequence length="812" mass="91942">MQINLILFKSFLLTTAFFVSTAITNPVSATEPKEADTYQKLSEIPNLRDMQFPAIHAQFLIPDVQADSRSIAQTPTTTPISSQEADIELEVIGTPLVNFIEERQNSPTGVIILDQREIQRFNYRTIGEVLRRQPGVVLGGPPGEDKDVRLLGLPKEYTQILINGQRFPDGGENREFKVDRIPVSLVERIEIISNPTAIQNSQGVAGTVNIILKKAPESRVTDLTITGSTEESVGPFGGISLVYGDKIGNFSYLLSGGIQQREAPRDKFKQTLDIQNRPTQEEREEENKSLLDISLAPRFVWQVSARDILSFDPIFLQTEEEKDAIRNITNQKFFSPSGRLQERQQQTVDLDEDKTITGWRLGGSWEHQFSSTANMKLGWLFQKTDETKDKVEVIETTTTTFQNVVGSPVDSRRPVRTNTIIKREEERKPDQELFATLGFNFRPWENHLFTVGMEGSLRDREKKKITTEQQIAPQILAAVEKTAPKDVYRIEENQFNIFVQDEIRLSDQHTLTAGLRIETVDHKATAGDSSTVEQSGTTLNPSLHYKYQMFPTTVFRLSAARTVRRPKFDDFVPFRETKNGTLLQPDVIGNPKLKPETSIGVEAGIEQSWGNHTGAFGLNAFYRWIDDKIENEINLNPENNRYEQSPRNVRNGKVYGLRLDLQTRTPFLGLPNLTLFGNISFLGSEVKDKISGEIRRFREQPAYVANLGFDYTIPEWGMNFGLTYNILPGFENSQLKDGKNEVTKQAGENSLDAYMGFRLADNIQVSLFGKNLLANERSKTRSIFSSTGVFENSRVEKEIAERLYGISLSWQF</sequence>
<dbReference type="CDD" id="cd01347">
    <property type="entry name" value="ligand_gated_channel"/>
    <property type="match status" value="1"/>
</dbReference>
<dbReference type="InterPro" id="IPR036942">
    <property type="entry name" value="Beta-barrel_TonB_sf"/>
</dbReference>
<dbReference type="PROSITE" id="PS52016">
    <property type="entry name" value="TONB_DEPENDENT_REC_3"/>
    <property type="match status" value="1"/>
</dbReference>
<dbReference type="Gene3D" id="2.40.170.20">
    <property type="entry name" value="TonB-dependent receptor, beta-barrel domain"/>
    <property type="match status" value="1"/>
</dbReference>
<evidence type="ECO:0000256" key="3">
    <source>
        <dbReference type="ARBA" id="ARBA00022452"/>
    </source>
</evidence>
<dbReference type="InterPro" id="IPR039426">
    <property type="entry name" value="TonB-dep_rcpt-like"/>
</dbReference>
<evidence type="ECO:0000256" key="9">
    <source>
        <dbReference type="ARBA" id="ARBA00023237"/>
    </source>
</evidence>
<keyword evidence="5 13" id="KW-0732">Signal</keyword>
<keyword evidence="8" id="KW-0675">Receptor</keyword>